<dbReference type="InterPro" id="IPR013149">
    <property type="entry name" value="ADH-like_C"/>
</dbReference>
<dbReference type="InterPro" id="IPR051397">
    <property type="entry name" value="Zn-ADH-like_protein"/>
</dbReference>
<dbReference type="Pfam" id="PF08240">
    <property type="entry name" value="ADH_N"/>
    <property type="match status" value="1"/>
</dbReference>
<proteinExistence type="predicted"/>
<dbReference type="InterPro" id="IPR013154">
    <property type="entry name" value="ADH-like_N"/>
</dbReference>
<sequence length="337" mass="36748">MRAWVAKRPGEADVLELVEVPKPTPVEGEIRIRVRALGLNKAEGYNRMGKHGAFSGGKWALGIEAAGEVDLDPSGKLARGQKVVTMMGGMMFDRHGSYAEYVAAKRENVISISREIDFVTLATLPEAYLTAWGALEKNLGIKPGETLLVRGGTSSVGMAAIAYAKVRGLEVVATTRQHDRVEKLKALGADRVLVDDGNLHEKLRDPYPRGIDKAIELVGANTIVDTMRAMRKWGEVAFVGFVGGPPVREKFHFMNDLPNTVKLSFFGSGLLGKPDLPLDEAPLDWIADQVAKGAMPSIHARTFSYDSLPDAQRYMETNQAFGKIVVSHHHHIPASSK</sequence>
<dbReference type="GO" id="GO:0016491">
    <property type="term" value="F:oxidoreductase activity"/>
    <property type="evidence" value="ECO:0007669"/>
    <property type="project" value="InterPro"/>
</dbReference>
<evidence type="ECO:0000259" key="1">
    <source>
        <dbReference type="SMART" id="SM00829"/>
    </source>
</evidence>
<gene>
    <name evidence="2" type="ORF">CTAYLR_001853</name>
</gene>
<dbReference type="InterPro" id="IPR036291">
    <property type="entry name" value="NAD(P)-bd_dom_sf"/>
</dbReference>
<evidence type="ECO:0000313" key="2">
    <source>
        <dbReference type="EMBL" id="KAJ8600011.1"/>
    </source>
</evidence>
<accession>A0AAD7U861</accession>
<dbReference type="EMBL" id="JAQMWT010000531">
    <property type="protein sequence ID" value="KAJ8600011.1"/>
    <property type="molecule type" value="Genomic_DNA"/>
</dbReference>
<dbReference type="Gene3D" id="3.90.180.10">
    <property type="entry name" value="Medium-chain alcohol dehydrogenases, catalytic domain"/>
    <property type="match status" value="1"/>
</dbReference>
<reference evidence="2" key="1">
    <citation type="submission" date="2023-01" db="EMBL/GenBank/DDBJ databases">
        <title>Metagenome sequencing of chrysophaentin producing Chrysophaeum taylorii.</title>
        <authorList>
            <person name="Davison J."/>
            <person name="Bewley C."/>
        </authorList>
    </citation>
    <scope>NUCLEOTIDE SEQUENCE</scope>
    <source>
        <strain evidence="2">NIES-1699</strain>
    </source>
</reference>
<dbReference type="AlphaFoldDB" id="A0AAD7U861"/>
<dbReference type="SUPFAM" id="SSF51735">
    <property type="entry name" value="NAD(P)-binding Rossmann-fold domains"/>
    <property type="match status" value="1"/>
</dbReference>
<protein>
    <recommendedName>
        <fullName evidence="1">Enoyl reductase (ER) domain-containing protein</fullName>
    </recommendedName>
</protein>
<dbReference type="PANTHER" id="PTHR43677">
    <property type="entry name" value="SHORT-CHAIN DEHYDROGENASE/REDUCTASE"/>
    <property type="match status" value="1"/>
</dbReference>
<dbReference type="Pfam" id="PF00107">
    <property type="entry name" value="ADH_zinc_N"/>
    <property type="match status" value="1"/>
</dbReference>
<feature type="domain" description="Enoyl reductase (ER)" evidence="1">
    <location>
        <begin position="10"/>
        <end position="326"/>
    </location>
</feature>
<dbReference type="SMART" id="SM00829">
    <property type="entry name" value="PKS_ER"/>
    <property type="match status" value="1"/>
</dbReference>
<evidence type="ECO:0000313" key="3">
    <source>
        <dbReference type="Proteomes" id="UP001230188"/>
    </source>
</evidence>
<dbReference type="PANTHER" id="PTHR43677:SF4">
    <property type="entry name" value="QUINONE OXIDOREDUCTASE-LIKE PROTEIN 2"/>
    <property type="match status" value="1"/>
</dbReference>
<dbReference type="SUPFAM" id="SSF50129">
    <property type="entry name" value="GroES-like"/>
    <property type="match status" value="1"/>
</dbReference>
<keyword evidence="3" id="KW-1185">Reference proteome</keyword>
<dbReference type="Gene3D" id="3.40.50.720">
    <property type="entry name" value="NAD(P)-binding Rossmann-like Domain"/>
    <property type="match status" value="1"/>
</dbReference>
<comment type="caution">
    <text evidence="2">The sequence shown here is derived from an EMBL/GenBank/DDBJ whole genome shotgun (WGS) entry which is preliminary data.</text>
</comment>
<organism evidence="2 3">
    <name type="scientific">Chrysophaeum taylorii</name>
    <dbReference type="NCBI Taxonomy" id="2483200"/>
    <lineage>
        <taxon>Eukaryota</taxon>
        <taxon>Sar</taxon>
        <taxon>Stramenopiles</taxon>
        <taxon>Ochrophyta</taxon>
        <taxon>Pelagophyceae</taxon>
        <taxon>Pelagomonadales</taxon>
        <taxon>Pelagomonadaceae</taxon>
        <taxon>Chrysophaeum</taxon>
    </lineage>
</organism>
<dbReference type="InterPro" id="IPR011032">
    <property type="entry name" value="GroES-like_sf"/>
</dbReference>
<name>A0AAD7U861_9STRA</name>
<dbReference type="Proteomes" id="UP001230188">
    <property type="component" value="Unassembled WGS sequence"/>
</dbReference>
<dbReference type="InterPro" id="IPR020843">
    <property type="entry name" value="ER"/>
</dbReference>